<dbReference type="AlphaFoldDB" id="A0A1W1CEE9"/>
<dbReference type="Gene3D" id="3.40.640.10">
    <property type="entry name" value="Type I PLP-dependent aspartate aminotransferase-like (Major domain)"/>
    <property type="match status" value="1"/>
</dbReference>
<dbReference type="Gene3D" id="3.90.1150.10">
    <property type="entry name" value="Aspartate Aminotransferase, domain 1"/>
    <property type="match status" value="1"/>
</dbReference>
<dbReference type="InterPro" id="IPR015424">
    <property type="entry name" value="PyrdxlP-dep_Trfase"/>
</dbReference>
<keyword evidence="3" id="KW-0548">Nucleotidyltransferase</keyword>
<dbReference type="EC" id="2.6.1.1" evidence="3"/>
<dbReference type="Gene3D" id="3.90.550.10">
    <property type="entry name" value="Spore Coat Polysaccharide Biosynthesis Protein SpsA, Chain A"/>
    <property type="match status" value="1"/>
</dbReference>
<dbReference type="GO" id="GO:0004069">
    <property type="term" value="F:L-aspartate:2-oxoglutarate aminotransferase activity"/>
    <property type="evidence" value="ECO:0007669"/>
    <property type="project" value="UniProtKB-EC"/>
</dbReference>
<sequence>MQGLILAAGTGSRLGKHTKENTKCMLEVNGETLIKQALEKINRVGIKKLILVVGYKKDNLISHLGNKYKDVEIEYIENPIYDKTNNIYSLFLARDKLAEDDTILLESDIIFDEKILQDLVDDKRKSLAVVDKYKAWMDGTSVTIDDEDNIINFLPKKNFRFQDVNNYYKTVNIYKFSKDFSNKIYIPFLEAYSKAMGDNEYYESVLRVLTILDGHELRVKRLNGEKWYEIDDIQDKANSEIIFARNPEEKLRLIQARYGGYWRFPDLKDFCYLVNPYFPTQKMQEEMKAYFYELISQYPSGQETQRLLAGKMFGIESENIIVGNGASEIIRGLGNIIKGTFGLAFPTFNEYPESLGYERVVNYIPDNREFSYDFNNMLELAKISDNLLLINPDNPSGNFISKNDLIILVSKLKDMNKKIILDESFVDFSTNGEDESMLEQDILDDYPNLIIIKSISKSYGVPGVRLGILATSNSEIMNKIEKELTIWNINSYGEFFLQTIGKYKKDYIEACRIISNERDRFFNRLKEIDYLIVIYSQANYFLIEINSKFTALELTEILLDKYDLYIKDLTGKIGFENKEYIRIAVKDFDDNEFMIEKLKEI</sequence>
<dbReference type="InterPro" id="IPR029044">
    <property type="entry name" value="Nucleotide-diphossugar_trans"/>
</dbReference>
<evidence type="ECO:0000313" key="3">
    <source>
        <dbReference type="EMBL" id="SFV64101.1"/>
    </source>
</evidence>
<dbReference type="PANTHER" id="PTHR42885">
    <property type="entry name" value="HISTIDINOL-PHOSPHATE AMINOTRANSFERASE-RELATED"/>
    <property type="match status" value="1"/>
</dbReference>
<dbReference type="EMBL" id="FPHG01000064">
    <property type="protein sequence ID" value="SFV64101.1"/>
    <property type="molecule type" value="Genomic_DNA"/>
</dbReference>
<evidence type="ECO:0000259" key="2">
    <source>
        <dbReference type="Pfam" id="PF12804"/>
    </source>
</evidence>
<dbReference type="Pfam" id="PF00155">
    <property type="entry name" value="Aminotran_1_2"/>
    <property type="match status" value="1"/>
</dbReference>
<accession>A0A1W1CEE9</accession>
<organism evidence="3">
    <name type="scientific">hydrothermal vent metagenome</name>
    <dbReference type="NCBI Taxonomy" id="652676"/>
    <lineage>
        <taxon>unclassified sequences</taxon>
        <taxon>metagenomes</taxon>
        <taxon>ecological metagenomes</taxon>
    </lineage>
</organism>
<dbReference type="InterPro" id="IPR015422">
    <property type="entry name" value="PyrdxlP-dep_Trfase_small"/>
</dbReference>
<keyword evidence="3" id="KW-0032">Aminotransferase</keyword>
<dbReference type="InterPro" id="IPR015421">
    <property type="entry name" value="PyrdxlP-dep_Trfase_major"/>
</dbReference>
<reference evidence="3" key="1">
    <citation type="submission" date="2016-10" db="EMBL/GenBank/DDBJ databases">
        <authorList>
            <person name="de Groot N.N."/>
        </authorList>
    </citation>
    <scope>NUCLEOTIDE SEQUENCE</scope>
</reference>
<dbReference type="SUPFAM" id="SSF53448">
    <property type="entry name" value="Nucleotide-diphospho-sugar transferases"/>
    <property type="match status" value="1"/>
</dbReference>
<dbReference type="Pfam" id="PF12804">
    <property type="entry name" value="NTP_transf_3"/>
    <property type="match status" value="1"/>
</dbReference>
<dbReference type="CDD" id="cd02523">
    <property type="entry name" value="PC_cytidylyltransferase"/>
    <property type="match status" value="1"/>
</dbReference>
<dbReference type="EC" id="2.7.7.15" evidence="3"/>
<dbReference type="InterPro" id="IPR025877">
    <property type="entry name" value="MobA-like_NTP_Trfase"/>
</dbReference>
<keyword evidence="3" id="KW-0808">Transferase</keyword>
<proteinExistence type="predicted"/>
<feature type="domain" description="MobA-like NTP transferase" evidence="2">
    <location>
        <begin position="3"/>
        <end position="124"/>
    </location>
</feature>
<dbReference type="GO" id="GO:0030170">
    <property type="term" value="F:pyridoxal phosphate binding"/>
    <property type="evidence" value="ECO:0007669"/>
    <property type="project" value="InterPro"/>
</dbReference>
<evidence type="ECO:0000259" key="1">
    <source>
        <dbReference type="Pfam" id="PF00155"/>
    </source>
</evidence>
<dbReference type="GO" id="GO:0004105">
    <property type="term" value="F:choline-phosphate cytidylyltransferase activity"/>
    <property type="evidence" value="ECO:0007669"/>
    <property type="project" value="UniProtKB-EC"/>
</dbReference>
<name>A0A1W1CEE9_9ZZZZ</name>
<dbReference type="InterPro" id="IPR004839">
    <property type="entry name" value="Aminotransferase_I/II_large"/>
</dbReference>
<protein>
    <submittedName>
        <fullName evidence="3">Phosphocholine cytidylyltransferase / Aspartate aminotransferase</fullName>
        <ecNumber evidence="3">2.6.1.1</ecNumber>
        <ecNumber evidence="3">2.7.7.15</ecNumber>
    </submittedName>
</protein>
<dbReference type="SUPFAM" id="SSF53383">
    <property type="entry name" value="PLP-dependent transferases"/>
    <property type="match status" value="1"/>
</dbReference>
<dbReference type="CDD" id="cd00609">
    <property type="entry name" value="AAT_like"/>
    <property type="match status" value="1"/>
</dbReference>
<gene>
    <name evidence="3" type="ORF">MNB_SV-9-258</name>
</gene>
<feature type="domain" description="Aminotransferase class I/classII large" evidence="1">
    <location>
        <begin position="303"/>
        <end position="585"/>
    </location>
</feature>